<evidence type="ECO:0000313" key="6">
    <source>
        <dbReference type="EMBL" id="OPX44712.1"/>
    </source>
</evidence>
<name>A0A1V4SLE9_9CLOT</name>
<dbReference type="PANTHER" id="PTHR42887:SF2">
    <property type="entry name" value="OS12G0638800 PROTEIN"/>
    <property type="match status" value="1"/>
</dbReference>
<sequence length="416" mass="45882">MIYHDLIIVGGGASGLMSAILAKDYGIDVAIIEGTDRVGKKILTTGNGRCNISNASIKYPFINYHSTRENFFQNTLNKFSVEDTINFFLSLGLPITELENNKLYPQSLQASSVVDILRMNIEERNIPVYNNCKVKSIHKKKNFILSTNNEEFLEFSCGKLLMCCGGKSASKTGSDGSSYKLCENFGHSLIKPIPGIVQLKLDYPHLKAMSGIKFDGRVNLTVNGKVIRSEVGEVLFTDYGISGPPILQVSSTASRALNKGHEVIIEVDSMPYKSKEEVENELYTHLAMFSNRSISNALIGVVNKKLIPTILKASNIFNIHTPCCELDWKCQADLINKLKSWKFKCTGTKEFQNAQVTVGGIDVKDITPETLESKLVPGLYFAGEFIDVDGDCGGFNLQWAWSSAFNAATSIKDALK</sequence>
<evidence type="ECO:0000259" key="4">
    <source>
        <dbReference type="Pfam" id="PF03486"/>
    </source>
</evidence>
<evidence type="ECO:0000256" key="2">
    <source>
        <dbReference type="ARBA" id="ARBA00022630"/>
    </source>
</evidence>
<dbReference type="InterPro" id="IPR004792">
    <property type="entry name" value="BaiN-like"/>
</dbReference>
<keyword evidence="2" id="KW-0285">Flavoprotein</keyword>
<dbReference type="InterPro" id="IPR055178">
    <property type="entry name" value="RsdA/BaiN/AoA(So)-like_dom"/>
</dbReference>
<accession>A0A1V4SLE9</accession>
<dbReference type="EMBL" id="LTAY01000111">
    <property type="protein sequence ID" value="OPX44712.1"/>
    <property type="molecule type" value="Genomic_DNA"/>
</dbReference>
<evidence type="ECO:0000256" key="3">
    <source>
        <dbReference type="ARBA" id="ARBA00022827"/>
    </source>
</evidence>
<dbReference type="InterPro" id="IPR036188">
    <property type="entry name" value="FAD/NAD-bd_sf"/>
</dbReference>
<evidence type="ECO:0000259" key="5">
    <source>
        <dbReference type="Pfam" id="PF22780"/>
    </source>
</evidence>
<proteinExistence type="predicted"/>
<dbReference type="SUPFAM" id="SSF51905">
    <property type="entry name" value="FAD/NAD(P)-binding domain"/>
    <property type="match status" value="1"/>
</dbReference>
<feature type="domain" description="RsdA/BaiN/AoA(So)-like Rossmann fold-like" evidence="4">
    <location>
        <begin position="5"/>
        <end position="409"/>
    </location>
</feature>
<dbReference type="InterPro" id="IPR057661">
    <property type="entry name" value="RsdA/BaiN/AoA(So)_Rossmann"/>
</dbReference>
<dbReference type="Proteomes" id="UP000191448">
    <property type="component" value="Unassembled WGS sequence"/>
</dbReference>
<protein>
    <submittedName>
        <fullName evidence="6">Fumarate reductase flavoprotein subunit</fullName>
    </submittedName>
</protein>
<dbReference type="Gene3D" id="2.40.30.10">
    <property type="entry name" value="Translation factors"/>
    <property type="match status" value="1"/>
</dbReference>
<feature type="domain" description="RsdA/BaiN/AoA(So)-like insert" evidence="5">
    <location>
        <begin position="194"/>
        <end position="356"/>
    </location>
</feature>
<dbReference type="OrthoDB" id="9773233at2"/>
<dbReference type="InterPro" id="IPR023166">
    <property type="entry name" value="BaiN-like_dom_sf"/>
</dbReference>
<dbReference type="RefSeq" id="WP_080024288.1">
    <property type="nucleotide sequence ID" value="NZ_LTAY01000111.1"/>
</dbReference>
<organism evidence="6 7">
    <name type="scientific">Clostridium thermobutyricum DSM 4928</name>
    <dbReference type="NCBI Taxonomy" id="1121339"/>
    <lineage>
        <taxon>Bacteria</taxon>
        <taxon>Bacillati</taxon>
        <taxon>Bacillota</taxon>
        <taxon>Clostridia</taxon>
        <taxon>Eubacteriales</taxon>
        <taxon>Clostridiaceae</taxon>
        <taxon>Clostridium</taxon>
    </lineage>
</organism>
<comment type="cofactor">
    <cofactor evidence="1">
        <name>FAD</name>
        <dbReference type="ChEBI" id="CHEBI:57692"/>
    </cofactor>
</comment>
<gene>
    <name evidence="6" type="ORF">CLTHE_32470</name>
</gene>
<dbReference type="AlphaFoldDB" id="A0A1V4SLE9"/>
<comment type="caution">
    <text evidence="6">The sequence shown here is derived from an EMBL/GenBank/DDBJ whole genome shotgun (WGS) entry which is preliminary data.</text>
</comment>
<dbReference type="SUPFAM" id="SSF160996">
    <property type="entry name" value="HI0933 insert domain-like"/>
    <property type="match status" value="1"/>
</dbReference>
<dbReference type="NCBIfam" id="TIGR00275">
    <property type="entry name" value="aminoacetone oxidase family FAD-binding enzyme"/>
    <property type="match status" value="1"/>
</dbReference>
<keyword evidence="3" id="KW-0274">FAD</keyword>
<dbReference type="Gene3D" id="1.10.8.260">
    <property type="entry name" value="HI0933 insert domain-like"/>
    <property type="match status" value="1"/>
</dbReference>
<dbReference type="Pfam" id="PF22780">
    <property type="entry name" value="HI0933_like_1st"/>
    <property type="match status" value="1"/>
</dbReference>
<dbReference type="PANTHER" id="PTHR42887">
    <property type="entry name" value="OS12G0638800 PROTEIN"/>
    <property type="match status" value="1"/>
</dbReference>
<evidence type="ECO:0000313" key="7">
    <source>
        <dbReference type="Proteomes" id="UP000191448"/>
    </source>
</evidence>
<dbReference type="Gene3D" id="3.50.50.60">
    <property type="entry name" value="FAD/NAD(P)-binding domain"/>
    <property type="match status" value="1"/>
</dbReference>
<dbReference type="Pfam" id="PF03486">
    <property type="entry name" value="HI0933_like"/>
    <property type="match status" value="1"/>
</dbReference>
<evidence type="ECO:0000256" key="1">
    <source>
        <dbReference type="ARBA" id="ARBA00001974"/>
    </source>
</evidence>
<reference evidence="6 7" key="1">
    <citation type="submission" date="2016-02" db="EMBL/GenBank/DDBJ databases">
        <title>Genome sequence of Clostridium thermobutyricum DSM 4928.</title>
        <authorList>
            <person name="Poehlein A."/>
            <person name="Daniel R."/>
        </authorList>
    </citation>
    <scope>NUCLEOTIDE SEQUENCE [LARGE SCALE GENOMIC DNA]</scope>
    <source>
        <strain evidence="6 7">DSM 4928</strain>
    </source>
</reference>